<accession>A0A1G7EMA3</accession>
<feature type="region of interest" description="Disordered" evidence="1">
    <location>
        <begin position="1"/>
        <end position="29"/>
    </location>
</feature>
<feature type="compositionally biased region" description="Acidic residues" evidence="1">
    <location>
        <begin position="255"/>
        <end position="265"/>
    </location>
</feature>
<dbReference type="RefSeq" id="WP_143027182.1">
    <property type="nucleotide sequence ID" value="NZ_FNAP01000009.1"/>
</dbReference>
<name>A0A1G7EMA3_9PROT</name>
<sequence length="265" mass="30725">MTTKPKQRAPRTNDERTGRTTEAPAVKGHNRSLENDIEDVVEQFRISLLTGAFADDCVYRFLQGVYTLYKKAKDKNEIGKLELILFNDKPIKANKATLPMARIIKGLCRRWPENKRFTNRISEWAKCLHVLQDEKVRPEEVYNTIKKRGLTKIARTKSKPKNNKKHTIPFRNFENDQVAKKAESTFKDPGVVYFAVQFRKNNDGSFVIIDCLPIDGACKKSNEGEERPNNKALNQKEKTSMRRKNTVRENTLNDANDDEYDDWDE</sequence>
<evidence type="ECO:0000313" key="2">
    <source>
        <dbReference type="EMBL" id="SDE64576.1"/>
    </source>
</evidence>
<gene>
    <name evidence="2" type="ORF">SAMN05421720_109124</name>
</gene>
<reference evidence="2 3" key="1">
    <citation type="submission" date="2016-10" db="EMBL/GenBank/DDBJ databases">
        <authorList>
            <person name="de Groot N.N."/>
        </authorList>
    </citation>
    <scope>NUCLEOTIDE SEQUENCE [LARGE SCALE GENOMIC DNA]</scope>
    <source>
        <strain evidence="2 3">ATCC 700224</strain>
    </source>
</reference>
<feature type="compositionally biased region" description="Basic and acidic residues" evidence="1">
    <location>
        <begin position="220"/>
        <end position="240"/>
    </location>
</feature>
<evidence type="ECO:0000313" key="3">
    <source>
        <dbReference type="Proteomes" id="UP000199412"/>
    </source>
</evidence>
<feature type="region of interest" description="Disordered" evidence="1">
    <location>
        <begin position="220"/>
        <end position="265"/>
    </location>
</feature>
<protein>
    <submittedName>
        <fullName evidence="2">Uncharacterized protein</fullName>
    </submittedName>
</protein>
<dbReference type="Proteomes" id="UP000199412">
    <property type="component" value="Unassembled WGS sequence"/>
</dbReference>
<evidence type="ECO:0000256" key="1">
    <source>
        <dbReference type="SAM" id="MobiDB-lite"/>
    </source>
</evidence>
<dbReference type="EMBL" id="FNAP01000009">
    <property type="protein sequence ID" value="SDE64576.1"/>
    <property type="molecule type" value="Genomic_DNA"/>
</dbReference>
<keyword evidence="3" id="KW-1185">Reference proteome</keyword>
<proteinExistence type="predicted"/>
<organism evidence="2 3">
    <name type="scientific">Rhodospira trueperi</name>
    <dbReference type="NCBI Taxonomy" id="69960"/>
    <lineage>
        <taxon>Bacteria</taxon>
        <taxon>Pseudomonadati</taxon>
        <taxon>Pseudomonadota</taxon>
        <taxon>Alphaproteobacteria</taxon>
        <taxon>Rhodospirillales</taxon>
        <taxon>Rhodospirillaceae</taxon>
        <taxon>Rhodospira</taxon>
    </lineage>
</organism>
<dbReference type="AlphaFoldDB" id="A0A1G7EMA3"/>